<keyword evidence="1" id="KW-0770">Synapse</keyword>
<keyword evidence="4" id="KW-0675">Receptor</keyword>
<evidence type="ECO:0000313" key="4">
    <source>
        <dbReference type="EMBL" id="EMP42536.1"/>
    </source>
</evidence>
<dbReference type="InterPro" id="IPR036734">
    <property type="entry name" value="Neur_chan_lig-bd_sf"/>
</dbReference>
<sequence>MRNNSSSRLCSLEEVSQQGENQRRLYRELLRNYNRLERPVVNDSQPLIVELQLSLLQIIDVEEKLSIRIA</sequence>
<protein>
    <submittedName>
        <fullName evidence="4">Neuronal acetylcholine receptor subunit alpha-7</fullName>
    </submittedName>
</protein>
<gene>
    <name evidence="4" type="ORF">UY3_00205</name>
</gene>
<feature type="domain" description="Neurotransmitter-gated ion-channel ligand-binding" evidence="3">
    <location>
        <begin position="23"/>
        <end position="65"/>
    </location>
</feature>
<dbReference type="Pfam" id="PF02931">
    <property type="entry name" value="Neur_chan_LBD"/>
    <property type="match status" value="1"/>
</dbReference>
<comment type="subcellular location">
    <subcellularLocation>
        <location evidence="2">Synaptic cell membrane</location>
        <topology evidence="2">Multi-pass membrane protein</topology>
    </subcellularLocation>
</comment>
<reference evidence="5" key="1">
    <citation type="journal article" date="2013" name="Nat. Genet.">
        <title>The draft genomes of soft-shell turtle and green sea turtle yield insights into the development and evolution of the turtle-specific body plan.</title>
        <authorList>
            <person name="Wang Z."/>
            <person name="Pascual-Anaya J."/>
            <person name="Zadissa A."/>
            <person name="Li W."/>
            <person name="Niimura Y."/>
            <person name="Huang Z."/>
            <person name="Li C."/>
            <person name="White S."/>
            <person name="Xiong Z."/>
            <person name="Fang D."/>
            <person name="Wang B."/>
            <person name="Ming Y."/>
            <person name="Chen Y."/>
            <person name="Zheng Y."/>
            <person name="Kuraku S."/>
            <person name="Pignatelli M."/>
            <person name="Herrero J."/>
            <person name="Beal K."/>
            <person name="Nozawa M."/>
            <person name="Li Q."/>
            <person name="Wang J."/>
            <person name="Zhang H."/>
            <person name="Yu L."/>
            <person name="Shigenobu S."/>
            <person name="Wang J."/>
            <person name="Liu J."/>
            <person name="Flicek P."/>
            <person name="Searle S."/>
            <person name="Wang J."/>
            <person name="Kuratani S."/>
            <person name="Yin Y."/>
            <person name="Aken B."/>
            <person name="Zhang G."/>
            <person name="Irie N."/>
        </authorList>
    </citation>
    <scope>NUCLEOTIDE SEQUENCE [LARGE SCALE GENOMIC DNA]</scope>
</reference>
<evidence type="ECO:0000313" key="5">
    <source>
        <dbReference type="Proteomes" id="UP000031443"/>
    </source>
</evidence>
<dbReference type="GO" id="GO:0005230">
    <property type="term" value="F:extracellular ligand-gated monoatomic ion channel activity"/>
    <property type="evidence" value="ECO:0007669"/>
    <property type="project" value="InterPro"/>
</dbReference>
<accession>M7BXE5</accession>
<dbReference type="Proteomes" id="UP000031443">
    <property type="component" value="Unassembled WGS sequence"/>
</dbReference>
<proteinExistence type="predicted"/>
<dbReference type="SUPFAM" id="SSF63712">
    <property type="entry name" value="Nicotinic receptor ligand binding domain-like"/>
    <property type="match status" value="1"/>
</dbReference>
<dbReference type="InterPro" id="IPR006202">
    <property type="entry name" value="Neur_chan_lig-bd"/>
</dbReference>
<dbReference type="GO" id="GO:0097060">
    <property type="term" value="C:synaptic membrane"/>
    <property type="evidence" value="ECO:0007669"/>
    <property type="project" value="UniProtKB-SubCell"/>
</dbReference>
<dbReference type="AlphaFoldDB" id="M7BXE5"/>
<organism evidence="4 5">
    <name type="scientific">Chelonia mydas</name>
    <name type="common">Green sea-turtle</name>
    <name type="synonym">Chelonia agassizi</name>
    <dbReference type="NCBI Taxonomy" id="8469"/>
    <lineage>
        <taxon>Eukaryota</taxon>
        <taxon>Metazoa</taxon>
        <taxon>Chordata</taxon>
        <taxon>Craniata</taxon>
        <taxon>Vertebrata</taxon>
        <taxon>Euteleostomi</taxon>
        <taxon>Archelosauria</taxon>
        <taxon>Testudinata</taxon>
        <taxon>Testudines</taxon>
        <taxon>Cryptodira</taxon>
        <taxon>Durocryptodira</taxon>
        <taxon>Americhelydia</taxon>
        <taxon>Chelonioidea</taxon>
        <taxon>Cheloniidae</taxon>
        <taxon>Chelonia</taxon>
    </lineage>
</organism>
<name>M7BXE5_CHEMY</name>
<dbReference type="Gene3D" id="2.70.170.10">
    <property type="entry name" value="Neurotransmitter-gated ion-channel ligand-binding domain"/>
    <property type="match status" value="1"/>
</dbReference>
<evidence type="ECO:0000259" key="3">
    <source>
        <dbReference type="Pfam" id="PF02931"/>
    </source>
</evidence>
<dbReference type="EMBL" id="KB470856">
    <property type="protein sequence ID" value="EMP42536.1"/>
    <property type="molecule type" value="Genomic_DNA"/>
</dbReference>
<evidence type="ECO:0000256" key="1">
    <source>
        <dbReference type="ARBA" id="ARBA00023018"/>
    </source>
</evidence>
<evidence type="ECO:0000256" key="2">
    <source>
        <dbReference type="ARBA" id="ARBA00034099"/>
    </source>
</evidence>
<dbReference type="STRING" id="8469.M7BXE5"/>
<keyword evidence="5" id="KW-1185">Reference proteome</keyword>